<organism evidence="2 3">
    <name type="scientific">Pelagibaculum spongiae</name>
    <dbReference type="NCBI Taxonomy" id="2080658"/>
    <lineage>
        <taxon>Bacteria</taxon>
        <taxon>Pseudomonadati</taxon>
        <taxon>Pseudomonadota</taxon>
        <taxon>Gammaproteobacteria</taxon>
        <taxon>Oceanospirillales</taxon>
        <taxon>Pelagibaculum</taxon>
    </lineage>
</organism>
<protein>
    <recommendedName>
        <fullName evidence="1">HipA N-terminal subdomain 1 domain-containing protein</fullName>
    </recommendedName>
</protein>
<dbReference type="OrthoDB" id="196808at2"/>
<proteinExistence type="predicted"/>
<evidence type="ECO:0000259" key="1">
    <source>
        <dbReference type="Pfam" id="PF13657"/>
    </source>
</evidence>
<dbReference type="InterPro" id="IPR017508">
    <property type="entry name" value="HipA_N1"/>
</dbReference>
<dbReference type="EMBL" id="QDDL01000002">
    <property type="protein sequence ID" value="PVZ70504.1"/>
    <property type="molecule type" value="Genomic_DNA"/>
</dbReference>
<dbReference type="Pfam" id="PF13657">
    <property type="entry name" value="Couple_hipA"/>
    <property type="match status" value="1"/>
</dbReference>
<reference evidence="2 3" key="1">
    <citation type="submission" date="2018-04" db="EMBL/GenBank/DDBJ databases">
        <title>Thalassorhabdus spongiae gen. nov., sp. nov., isolated from a marine sponge in South-West Iceland.</title>
        <authorList>
            <person name="Knobloch S."/>
            <person name="Daussin A."/>
            <person name="Johannsson R."/>
            <person name="Marteinsson V.T."/>
        </authorList>
    </citation>
    <scope>NUCLEOTIDE SEQUENCE [LARGE SCALE GENOMIC DNA]</scope>
    <source>
        <strain evidence="2 3">Hp12</strain>
    </source>
</reference>
<feature type="domain" description="HipA N-terminal subdomain 1" evidence="1">
    <location>
        <begin position="13"/>
        <end position="107"/>
    </location>
</feature>
<gene>
    <name evidence="2" type="ORF">DC094_07945</name>
</gene>
<dbReference type="AlphaFoldDB" id="A0A2V1GZY1"/>
<dbReference type="Proteomes" id="UP000244906">
    <property type="component" value="Unassembled WGS sequence"/>
</dbReference>
<accession>A0A2V1GZY1</accession>
<sequence length="112" mass="12686">MDKLIGNIIKEASVYYRGVLAGTLTKLDTGFSFQYDSRYLISGTPIAFCYPLQKEPFLNAQLPAFFDNLVSEGWMRKLQSITQKIDENDRFGLLIKNGRDLVGAVTVLPYQK</sequence>
<evidence type="ECO:0000313" key="3">
    <source>
        <dbReference type="Proteomes" id="UP000244906"/>
    </source>
</evidence>
<keyword evidence="3" id="KW-1185">Reference proteome</keyword>
<name>A0A2V1GZY1_9GAMM</name>
<comment type="caution">
    <text evidence="2">The sequence shown here is derived from an EMBL/GenBank/DDBJ whole genome shotgun (WGS) entry which is preliminary data.</text>
</comment>
<dbReference type="RefSeq" id="WP_116686576.1">
    <property type="nucleotide sequence ID" value="NZ_CAWNYD010000002.1"/>
</dbReference>
<evidence type="ECO:0000313" key="2">
    <source>
        <dbReference type="EMBL" id="PVZ70504.1"/>
    </source>
</evidence>
<dbReference type="NCBIfam" id="TIGR03071">
    <property type="entry name" value="couple_hipA"/>
    <property type="match status" value="1"/>
</dbReference>